<feature type="compositionally biased region" description="Polar residues" evidence="8">
    <location>
        <begin position="664"/>
        <end position="673"/>
    </location>
</feature>
<dbReference type="GO" id="GO:0005886">
    <property type="term" value="C:plasma membrane"/>
    <property type="evidence" value="ECO:0007669"/>
    <property type="project" value="UniProtKB-SubCell"/>
</dbReference>
<reference evidence="11" key="1">
    <citation type="submission" date="2014-11" db="EMBL/GenBank/DDBJ databases">
        <authorList>
            <person name="Otto D Thomas"/>
            <person name="Naeem Raeece"/>
        </authorList>
    </citation>
    <scope>NUCLEOTIDE SEQUENCE</scope>
</reference>
<feature type="region of interest" description="Disordered" evidence="8">
    <location>
        <begin position="777"/>
        <end position="843"/>
    </location>
</feature>
<evidence type="ECO:0000256" key="9">
    <source>
        <dbReference type="SAM" id="Phobius"/>
    </source>
</evidence>
<dbReference type="GO" id="GO:0015105">
    <property type="term" value="F:arsenite transmembrane transporter activity"/>
    <property type="evidence" value="ECO:0007669"/>
    <property type="project" value="InterPro"/>
</dbReference>
<dbReference type="PROSITE" id="PS50011">
    <property type="entry name" value="PROTEIN_KINASE_DOM"/>
    <property type="match status" value="1"/>
</dbReference>
<evidence type="ECO:0000256" key="6">
    <source>
        <dbReference type="ARBA" id="ARBA00022989"/>
    </source>
</evidence>
<evidence type="ECO:0000256" key="3">
    <source>
        <dbReference type="ARBA" id="ARBA00022448"/>
    </source>
</evidence>
<evidence type="ECO:0000256" key="2">
    <source>
        <dbReference type="ARBA" id="ARBA00009843"/>
    </source>
</evidence>
<feature type="region of interest" description="Disordered" evidence="8">
    <location>
        <begin position="895"/>
        <end position="917"/>
    </location>
</feature>
<dbReference type="InterPro" id="IPR000719">
    <property type="entry name" value="Prot_kinase_dom"/>
</dbReference>
<feature type="compositionally biased region" description="Basic and acidic residues" evidence="8">
    <location>
        <begin position="630"/>
        <end position="653"/>
    </location>
</feature>
<dbReference type="PANTHER" id="PTHR43302:SF5">
    <property type="entry name" value="TRANSPORTER ARSB-RELATED"/>
    <property type="match status" value="1"/>
</dbReference>
<dbReference type="SMART" id="SM00220">
    <property type="entry name" value="S_TKc"/>
    <property type="match status" value="1"/>
</dbReference>
<gene>
    <name evidence="11" type="ORF">Cvel_779</name>
</gene>
<feature type="transmembrane region" description="Helical" evidence="9">
    <location>
        <begin position="600"/>
        <end position="620"/>
    </location>
</feature>
<comment type="subcellular location">
    <subcellularLocation>
        <location evidence="1">Cell membrane</location>
        <topology evidence="1">Multi-pass membrane protein</topology>
    </subcellularLocation>
</comment>
<evidence type="ECO:0000256" key="7">
    <source>
        <dbReference type="ARBA" id="ARBA00023136"/>
    </source>
</evidence>
<feature type="transmembrane region" description="Helical" evidence="9">
    <location>
        <begin position="1173"/>
        <end position="1198"/>
    </location>
</feature>
<evidence type="ECO:0000256" key="8">
    <source>
        <dbReference type="SAM" id="MobiDB-lite"/>
    </source>
</evidence>
<feature type="region of interest" description="Disordered" evidence="8">
    <location>
        <begin position="1011"/>
        <end position="1045"/>
    </location>
</feature>
<dbReference type="InterPro" id="IPR000802">
    <property type="entry name" value="Arsenical_pump_ArsB"/>
</dbReference>
<evidence type="ECO:0000256" key="5">
    <source>
        <dbReference type="ARBA" id="ARBA00022692"/>
    </source>
</evidence>
<evidence type="ECO:0000259" key="10">
    <source>
        <dbReference type="PROSITE" id="PS50011"/>
    </source>
</evidence>
<dbReference type="SUPFAM" id="SSF56112">
    <property type="entry name" value="Protein kinase-like (PK-like)"/>
    <property type="match status" value="1"/>
</dbReference>
<dbReference type="EMBL" id="CDMZ01001658">
    <property type="protein sequence ID" value="CEM35790.1"/>
    <property type="molecule type" value="Genomic_DNA"/>
</dbReference>
<dbReference type="Pfam" id="PF00069">
    <property type="entry name" value="Pkinase"/>
    <property type="match status" value="1"/>
</dbReference>
<feature type="transmembrane region" description="Helical" evidence="9">
    <location>
        <begin position="1218"/>
        <end position="1235"/>
    </location>
</feature>
<feature type="transmembrane region" description="Helical" evidence="9">
    <location>
        <begin position="729"/>
        <end position="751"/>
    </location>
</feature>
<feature type="transmembrane region" description="Helical" evidence="9">
    <location>
        <begin position="482"/>
        <end position="507"/>
    </location>
</feature>
<keyword evidence="4" id="KW-1003">Cell membrane</keyword>
<sequence>MVGTSASMFGSFCVWPLRMLRCPSLLPLLFALCFLLAREAGAFEFSVRNETYRLVGEGGRTVRGWGGGAEEDGGVSETPFGVVSFLSREARRTRTRRRREYDVIAAEGWPKMGGFGTVFQVKRDSDQKIFALKMVEGDPGDKILSDLVEKELGTMDDIGVKKVPFSMGLEERLSSCPADAVGMVPKGRQYKRPLCMVLEMLSGGELFAKLQELSDGTVGPSFQASHDIRSWLKQSLAALHFIHETSVSYGSDLWALGVAFYELCTGGEFPFLYHGWTKYAKARPEILKQSEKDIRISRAYQIGRNVLNSHGRAFVYEDKEFTFCHQWDMEKSGVEHLAENIVRDMLTYDPSERPPVSEVIKRVGPEFGQTPSDVACDALQSALLAVLLVVFPLRLALPFPWECSFRVEKTQGGEGEKRRVVEQAGTNRIAERPRTCGSVVVTLDFFWPPVVGVVVLVLTGVLRPVDVLGGLRGEDGLRPYGIVVIFLGTAFLCSSLDATGGLAWLAIRLLSLAGDSRRSIFFLVAALAGLLTVATSNDVVILTLTPIILYVSRASGLPAEPAVLVQFAMANIWSMLLFVGNPTNVVLAEAFRLSTIEYSSWMVLPSVVAGIAALVSIYFFNIGELSEHKKPGNADHEGAEGSSESSKRQKEGDTQGMSEDLEETGSSGMIPQTKCQKEGCGATQNLKMKKKKWSCGIIIVDRVGAPFCSALTVACVVTLSVAPSIGWELWHVAAGFAAAQTVYNLFMYVFFPRIWPWRATRLLPLGASVRRLRRVNSETAGGPGGCPSGGESDWSPGGNREGGGDRGREGEGEGERRGAAMGEEGRLRTVETGGGRRGSGGGLMEKGKHCLKIASCGSVRVGPEARRAGEKVGWKDGVQIEVNREGEGEAEGGILRGCWEDEETGRGSGVAREEKRDTEFSVKILDTQSLQVLSGPEKKVETEGVCETEPGDTGTTAVGRLCPFKSIRQSGENKDDTFVRHEAALCQSPAVDAEVDALASVNCAARVPPHRESFEGPLSEGERVEEDRQSECVPPSCKDSKSTTSPRNEFDTVTVSWRELGIGPPSFLGPFVALPWKVLPFVLAMFVLVRALEIAGWVSWIAAVIRDLMETQSPFVIVLLGMLWGVGLANIVNNQPMSILMAGILRRVAMLSYPLGTVCEEVTGRESRSFSGLFFASVAASNLGANLTLVGALAGILWKTVLEDKGISMGYGTFARVSAPPGLVTIAVCALVLGVQAETEWKGIDDARWCRFALSTTAV</sequence>
<feature type="transmembrane region" description="Helical" evidence="9">
    <location>
        <begin position="1115"/>
        <end position="1132"/>
    </location>
</feature>
<feature type="transmembrane region" description="Helical" evidence="9">
    <location>
        <begin position="445"/>
        <end position="462"/>
    </location>
</feature>
<dbReference type="Pfam" id="PF02040">
    <property type="entry name" value="ArsB"/>
    <property type="match status" value="1"/>
</dbReference>
<dbReference type="InterPro" id="IPR011009">
    <property type="entry name" value="Kinase-like_dom_sf"/>
</dbReference>
<keyword evidence="7 9" id="KW-0472">Membrane</keyword>
<evidence type="ECO:0000313" key="11">
    <source>
        <dbReference type="EMBL" id="CEM35790.1"/>
    </source>
</evidence>
<comment type="similarity">
    <text evidence="2">Belongs to the CitM (TC 2.A.11) transporter family.</text>
</comment>
<name>A0A0G4GXK1_9ALVE</name>
<dbReference type="GO" id="GO:0005524">
    <property type="term" value="F:ATP binding"/>
    <property type="evidence" value="ECO:0007669"/>
    <property type="project" value="InterPro"/>
</dbReference>
<keyword evidence="3" id="KW-0813">Transport</keyword>
<dbReference type="PANTHER" id="PTHR43302">
    <property type="entry name" value="TRANSPORTER ARSB-RELATED"/>
    <property type="match status" value="1"/>
</dbReference>
<keyword evidence="6 9" id="KW-1133">Transmembrane helix</keyword>
<feature type="transmembrane region" description="Helical" evidence="9">
    <location>
        <begin position="519"/>
        <end position="551"/>
    </location>
</feature>
<dbReference type="Pfam" id="PF03600">
    <property type="entry name" value="CitMHS"/>
    <property type="match status" value="1"/>
</dbReference>
<dbReference type="AlphaFoldDB" id="A0A0G4GXK1"/>
<proteinExistence type="inferred from homology"/>
<dbReference type="InterPro" id="IPR004680">
    <property type="entry name" value="Cit_transptr-like_dom"/>
</dbReference>
<protein>
    <recommendedName>
        <fullName evidence="10">Protein kinase domain-containing protein</fullName>
    </recommendedName>
</protein>
<feature type="region of interest" description="Disordered" evidence="8">
    <location>
        <begin position="630"/>
        <end position="673"/>
    </location>
</feature>
<feature type="transmembrane region" description="Helical" evidence="9">
    <location>
        <begin position="1078"/>
        <end position="1103"/>
    </location>
</feature>
<dbReference type="Gene3D" id="1.10.510.10">
    <property type="entry name" value="Transferase(Phosphotransferase) domain 1"/>
    <property type="match status" value="2"/>
</dbReference>
<dbReference type="VEuPathDB" id="CryptoDB:Cvel_779"/>
<feature type="transmembrane region" description="Helical" evidence="9">
    <location>
        <begin position="697"/>
        <end position="723"/>
    </location>
</feature>
<feature type="compositionally biased region" description="Basic and acidic residues" evidence="8">
    <location>
        <begin position="802"/>
        <end position="829"/>
    </location>
</feature>
<organism evidence="11">
    <name type="scientific">Chromera velia CCMP2878</name>
    <dbReference type="NCBI Taxonomy" id="1169474"/>
    <lineage>
        <taxon>Eukaryota</taxon>
        <taxon>Sar</taxon>
        <taxon>Alveolata</taxon>
        <taxon>Colpodellida</taxon>
        <taxon>Chromeraceae</taxon>
        <taxon>Chromera</taxon>
    </lineage>
</organism>
<evidence type="ECO:0000256" key="4">
    <source>
        <dbReference type="ARBA" id="ARBA00022475"/>
    </source>
</evidence>
<feature type="compositionally biased region" description="Gly residues" evidence="8">
    <location>
        <begin position="832"/>
        <end position="843"/>
    </location>
</feature>
<dbReference type="GO" id="GO:0004672">
    <property type="term" value="F:protein kinase activity"/>
    <property type="evidence" value="ECO:0007669"/>
    <property type="project" value="InterPro"/>
</dbReference>
<feature type="transmembrane region" description="Helical" evidence="9">
    <location>
        <begin position="563"/>
        <end position="580"/>
    </location>
</feature>
<feature type="compositionally biased region" description="Basic and acidic residues" evidence="8">
    <location>
        <begin position="1011"/>
        <end position="1030"/>
    </location>
</feature>
<keyword evidence="5 9" id="KW-0812">Transmembrane</keyword>
<accession>A0A0G4GXK1</accession>
<evidence type="ECO:0000256" key="1">
    <source>
        <dbReference type="ARBA" id="ARBA00004651"/>
    </source>
</evidence>
<feature type="domain" description="Protein kinase" evidence="10">
    <location>
        <begin position="34"/>
        <end position="367"/>
    </location>
</feature>